<dbReference type="SUPFAM" id="SSF53098">
    <property type="entry name" value="Ribonuclease H-like"/>
    <property type="match status" value="1"/>
</dbReference>
<proteinExistence type="predicted"/>
<dbReference type="Proteomes" id="UP000184774">
    <property type="component" value="Unassembled WGS sequence"/>
</dbReference>
<name>A0A1N6MAH5_9VIBR</name>
<dbReference type="EMBL" id="FSSB01000030">
    <property type="protein sequence ID" value="SIO96366.1"/>
    <property type="molecule type" value="Genomic_DNA"/>
</dbReference>
<dbReference type="Gene3D" id="3.30.420.10">
    <property type="entry name" value="Ribonuclease H-like superfamily/Ribonuclease H"/>
    <property type="match status" value="1"/>
</dbReference>
<feature type="domain" description="Integrase catalytic" evidence="1">
    <location>
        <begin position="58"/>
        <end position="99"/>
    </location>
</feature>
<accession>A0A1N6MAH5</accession>
<dbReference type="Pfam" id="PF00665">
    <property type="entry name" value="rve"/>
    <property type="match status" value="1"/>
</dbReference>
<dbReference type="InterPro" id="IPR001584">
    <property type="entry name" value="Integrase_cat-core"/>
</dbReference>
<dbReference type="PANTHER" id="PTHR46889">
    <property type="entry name" value="TRANSPOSASE INSF FOR INSERTION SEQUENCE IS3B-RELATED"/>
    <property type="match status" value="1"/>
</dbReference>
<dbReference type="AlphaFoldDB" id="A0A1N6MAH5"/>
<dbReference type="PANTHER" id="PTHR46889:SF4">
    <property type="entry name" value="TRANSPOSASE INSO FOR INSERTION SEQUENCE ELEMENT IS911B-RELATED"/>
    <property type="match status" value="1"/>
</dbReference>
<dbReference type="InterPro" id="IPR050900">
    <property type="entry name" value="Transposase_IS3/IS150/IS904"/>
</dbReference>
<dbReference type="GO" id="GO:0003676">
    <property type="term" value="F:nucleic acid binding"/>
    <property type="evidence" value="ECO:0007669"/>
    <property type="project" value="InterPro"/>
</dbReference>
<dbReference type="GO" id="GO:0015074">
    <property type="term" value="P:DNA integration"/>
    <property type="evidence" value="ECO:0007669"/>
    <property type="project" value="InterPro"/>
</dbReference>
<dbReference type="InterPro" id="IPR012337">
    <property type="entry name" value="RNaseH-like_sf"/>
</dbReference>
<protein>
    <submittedName>
        <fullName evidence="2">Integrase core domain protein</fullName>
    </submittedName>
</protein>
<gene>
    <name evidence="2" type="ORF">VSP9026_04153</name>
</gene>
<evidence type="ECO:0000313" key="2">
    <source>
        <dbReference type="EMBL" id="SIO96366.1"/>
    </source>
</evidence>
<reference evidence="2 3" key="1">
    <citation type="submission" date="2016-12" db="EMBL/GenBank/DDBJ databases">
        <authorList>
            <person name="Song W.-J."/>
            <person name="Kurnit D.M."/>
        </authorList>
    </citation>
    <scope>NUCLEOTIDE SEQUENCE [LARGE SCALE GENOMIC DNA]</scope>
    <source>
        <strain evidence="2 3">CECT 9026</strain>
    </source>
</reference>
<evidence type="ECO:0000259" key="1">
    <source>
        <dbReference type="Pfam" id="PF00665"/>
    </source>
</evidence>
<sequence length="142" mass="16329">MLISMMKAIGYQVGRFKVRRLMKEAGLISKQPGVHRYKTGGMKRSDIPNQLTRQFDVHSPNEVWCGDITYIWAEGRWRYLTVILDLYTRQVVIRSLKSEWIPEMGYSSVREAKQDISGPDGLLQLATTSSTYTLNSQRNSII</sequence>
<evidence type="ECO:0000313" key="3">
    <source>
        <dbReference type="Proteomes" id="UP000184774"/>
    </source>
</evidence>
<dbReference type="InterPro" id="IPR036397">
    <property type="entry name" value="RNaseH_sf"/>
</dbReference>
<organism evidence="2 3">
    <name type="scientific">Vibrio spartinae</name>
    <dbReference type="NCBI Taxonomy" id="1918945"/>
    <lineage>
        <taxon>Bacteria</taxon>
        <taxon>Pseudomonadati</taxon>
        <taxon>Pseudomonadota</taxon>
        <taxon>Gammaproteobacteria</taxon>
        <taxon>Vibrionales</taxon>
        <taxon>Vibrionaceae</taxon>
        <taxon>Vibrio</taxon>
    </lineage>
</organism>